<dbReference type="PANTHER" id="PTHR47941">
    <property type="entry name" value="PENTATRICOPEPTIDE REPEAT-CONTAINING PROTEIN 3, MITOCHONDRIAL"/>
    <property type="match status" value="1"/>
</dbReference>
<dbReference type="Pfam" id="PF13041">
    <property type="entry name" value="PPR_2"/>
    <property type="match status" value="2"/>
</dbReference>
<dbReference type="EMBL" id="JAGKQH010000009">
    <property type="protein sequence ID" value="KAG6591788.1"/>
    <property type="molecule type" value="Genomic_DNA"/>
</dbReference>
<proteinExistence type="inferred from homology"/>
<protein>
    <submittedName>
        <fullName evidence="4">Pentatricopeptide repeat-containing protein, mitochondrial</fullName>
    </submittedName>
</protein>
<dbReference type="InterPro" id="IPR002885">
    <property type="entry name" value="PPR_rpt"/>
</dbReference>
<evidence type="ECO:0000256" key="3">
    <source>
        <dbReference type="PROSITE-ProRule" id="PRU00708"/>
    </source>
</evidence>
<dbReference type="AlphaFoldDB" id="A0AAV6N395"/>
<comment type="caution">
    <text evidence="4">The sequence shown here is derived from an EMBL/GenBank/DDBJ whole genome shotgun (WGS) entry which is preliminary data.</text>
</comment>
<comment type="similarity">
    <text evidence="1">Belongs to the PPR family. P subfamily.</text>
</comment>
<dbReference type="Proteomes" id="UP000685013">
    <property type="component" value="Chromosome 9"/>
</dbReference>
<name>A0AAV6N395_9ROSI</name>
<feature type="repeat" description="PPR" evidence="3">
    <location>
        <begin position="287"/>
        <end position="321"/>
    </location>
</feature>
<dbReference type="NCBIfam" id="TIGR00756">
    <property type="entry name" value="PPR"/>
    <property type="match status" value="4"/>
</dbReference>
<gene>
    <name evidence="4" type="ORF">SDJN03_14134</name>
</gene>
<evidence type="ECO:0000313" key="4">
    <source>
        <dbReference type="EMBL" id="KAG6591788.1"/>
    </source>
</evidence>
<feature type="non-terminal residue" evidence="4">
    <location>
        <position position="1"/>
    </location>
</feature>
<feature type="repeat" description="PPR" evidence="3">
    <location>
        <begin position="427"/>
        <end position="461"/>
    </location>
</feature>
<feature type="repeat" description="PPR" evidence="3">
    <location>
        <begin position="322"/>
        <end position="356"/>
    </location>
</feature>
<dbReference type="PROSITE" id="PS51375">
    <property type="entry name" value="PPR"/>
    <property type="match status" value="4"/>
</dbReference>
<evidence type="ECO:0000256" key="2">
    <source>
        <dbReference type="ARBA" id="ARBA00022737"/>
    </source>
</evidence>
<reference evidence="4 5" key="1">
    <citation type="journal article" date="2021" name="Hortic Res">
        <title>The domestication of Cucurbita argyrosperma as revealed by the genome of its wild relative.</title>
        <authorList>
            <person name="Barrera-Redondo J."/>
            <person name="Sanchez-de la Vega G."/>
            <person name="Aguirre-Liguori J.A."/>
            <person name="Castellanos-Morales G."/>
            <person name="Gutierrez-Guerrero Y.T."/>
            <person name="Aguirre-Dugua X."/>
            <person name="Aguirre-Planter E."/>
            <person name="Tenaillon M.I."/>
            <person name="Lira-Saade R."/>
            <person name="Eguiarte L.E."/>
        </authorList>
    </citation>
    <scope>NUCLEOTIDE SEQUENCE [LARGE SCALE GENOMIC DNA]</scope>
    <source>
        <strain evidence="4">JBR-2021</strain>
    </source>
</reference>
<keyword evidence="2" id="KW-0677">Repeat</keyword>
<keyword evidence="5" id="KW-1185">Reference proteome</keyword>
<evidence type="ECO:0000313" key="5">
    <source>
        <dbReference type="Proteomes" id="UP000685013"/>
    </source>
</evidence>
<evidence type="ECO:0000256" key="1">
    <source>
        <dbReference type="ARBA" id="ARBA00007626"/>
    </source>
</evidence>
<feature type="repeat" description="PPR" evidence="3">
    <location>
        <begin position="357"/>
        <end position="391"/>
    </location>
</feature>
<sequence>MTQSGYKNRVLIAQTETAAKPTSNEPPFPRISSIPPPRWAEEPLPLHRIRLPFFQIYGNLAVGPSSILNKLLSLGAILRHFLHRFPFSLPMVSPSQRLAQLSVLNSIFSSSSSSIPLRLPSSSFSFSTSPKQSSALPHRLSHRDWLSPNEVIKIIQQIRDPPAVLAFIHQWSNRKDYKPNKEIYTLVVSRLAEGCLFDDIETVMLRIKSERNFRLSDEFFYHVIKIYGNVAGRIGKAIETLFDMPNYNCWPSVKTFNFVLNLLVSAKMFDVVHEVYMGAPKLGIEIDACCLNILIKGLCESGNLNAALKVFDEFPQQKCRPNVRTFSTLMHALCDNGELERASELFSRMENEGVCPDTITFNILISGLRKQKRIEEAIELLDRMKLKGCYPNAGTYQEVLYGLLDSGRLIEARDCMRRMILDRMDPSFVSYKKLLSGLCKKNLTEDVDWVLKQMVMQGFVPKMEMWKAILRCMLAGNEDYSEATGKVIEKLYDAMMFISV</sequence>
<organism evidence="4 5">
    <name type="scientific">Cucurbita argyrosperma subsp. sororia</name>
    <dbReference type="NCBI Taxonomy" id="37648"/>
    <lineage>
        <taxon>Eukaryota</taxon>
        <taxon>Viridiplantae</taxon>
        <taxon>Streptophyta</taxon>
        <taxon>Embryophyta</taxon>
        <taxon>Tracheophyta</taxon>
        <taxon>Spermatophyta</taxon>
        <taxon>Magnoliopsida</taxon>
        <taxon>eudicotyledons</taxon>
        <taxon>Gunneridae</taxon>
        <taxon>Pentapetalae</taxon>
        <taxon>rosids</taxon>
        <taxon>fabids</taxon>
        <taxon>Cucurbitales</taxon>
        <taxon>Cucurbitaceae</taxon>
        <taxon>Cucurbiteae</taxon>
        <taxon>Cucurbita</taxon>
    </lineage>
</organism>
<accession>A0AAV6N395</accession>
<dbReference type="Pfam" id="PF01535">
    <property type="entry name" value="PPR"/>
    <property type="match status" value="1"/>
</dbReference>